<dbReference type="InterPro" id="IPR006094">
    <property type="entry name" value="Oxid_FAD_bind_N"/>
</dbReference>
<organism evidence="7 8">
    <name type="scientific">Jiangella aurantiaca</name>
    <dbReference type="NCBI Taxonomy" id="2530373"/>
    <lineage>
        <taxon>Bacteria</taxon>
        <taxon>Bacillati</taxon>
        <taxon>Actinomycetota</taxon>
        <taxon>Actinomycetes</taxon>
        <taxon>Jiangellales</taxon>
        <taxon>Jiangellaceae</taxon>
        <taxon>Jiangella</taxon>
    </lineage>
</organism>
<dbReference type="Gene3D" id="3.30.465.10">
    <property type="match status" value="1"/>
</dbReference>
<dbReference type="InterPro" id="IPR006093">
    <property type="entry name" value="Oxy_OxRdtase_FAD_BS"/>
</dbReference>
<dbReference type="Gene3D" id="3.30.43.10">
    <property type="entry name" value="Uridine Diphospho-n-acetylenolpyruvylglucosamine Reductase, domain 2"/>
    <property type="match status" value="1"/>
</dbReference>
<keyword evidence="3" id="KW-0285">Flavoprotein</keyword>
<keyword evidence="4" id="KW-0274">FAD</keyword>
<evidence type="ECO:0000313" key="8">
    <source>
        <dbReference type="Proteomes" id="UP000295217"/>
    </source>
</evidence>
<dbReference type="Pfam" id="PF01565">
    <property type="entry name" value="FAD_binding_4"/>
    <property type="match status" value="1"/>
</dbReference>
<evidence type="ECO:0000313" key="7">
    <source>
        <dbReference type="EMBL" id="TDD70631.1"/>
    </source>
</evidence>
<sequence>MTGTLDVSLDEAIREFDGSFAGEVIRPTDRQYDQARTIFNGMIDKRPALIAQCSTPDDVAAALRFGRERGLEIAVRSGGHSVSGVSLCDDGLVIDVRPMKHIEVDPERRTVRVGAGCTWSELDRATQEHGLATTGGRVSTTGVPGLTLGGGSGWLERMHGLACDNLISVELVTADGRLITASDDEHPDLFWALHGGGGNFGVATALTFRLHPVGPEVLAGLLLYEPEQGRELLRLTRDFMVDAPDEFGPALAYLTVPADDELPTELHGKFVSAIALCHTGPAAEGEKLIEPFRDLGPVADLVGPVAYADWQCALDDPPGYRNWWTAEYLHVVSDEAIDVLHTWSLKAPTPTPSMSFMVPWGGAVARVGEDDTPMTQRDASWVVHPYASVANEDEVDGAVAWARGFRDDIRRHASGGLYLNFVAEDEGESGVRAAFGEHKYERLTTIKTRYDPDNLFRGNHNIRPAPTGGAS</sequence>
<dbReference type="Pfam" id="PF08031">
    <property type="entry name" value="BBE"/>
    <property type="match status" value="1"/>
</dbReference>
<evidence type="ECO:0000256" key="4">
    <source>
        <dbReference type="ARBA" id="ARBA00022827"/>
    </source>
</evidence>
<dbReference type="PROSITE" id="PS51387">
    <property type="entry name" value="FAD_PCMH"/>
    <property type="match status" value="1"/>
</dbReference>
<dbReference type="InterPro" id="IPR036318">
    <property type="entry name" value="FAD-bd_PCMH-like_sf"/>
</dbReference>
<comment type="similarity">
    <text evidence="2">Belongs to the oxygen-dependent FAD-linked oxidoreductase family.</text>
</comment>
<dbReference type="InterPro" id="IPR016167">
    <property type="entry name" value="FAD-bd_PCMH_sub1"/>
</dbReference>
<evidence type="ECO:0000256" key="5">
    <source>
        <dbReference type="ARBA" id="ARBA00023002"/>
    </source>
</evidence>
<dbReference type="GO" id="GO:0071949">
    <property type="term" value="F:FAD binding"/>
    <property type="evidence" value="ECO:0007669"/>
    <property type="project" value="InterPro"/>
</dbReference>
<dbReference type="PANTHER" id="PTHR42973:SF39">
    <property type="entry name" value="FAD-BINDING PCMH-TYPE DOMAIN-CONTAINING PROTEIN"/>
    <property type="match status" value="1"/>
</dbReference>
<dbReference type="EMBL" id="SMLB01000008">
    <property type="protein sequence ID" value="TDD70631.1"/>
    <property type="molecule type" value="Genomic_DNA"/>
</dbReference>
<dbReference type="Proteomes" id="UP000295217">
    <property type="component" value="Unassembled WGS sequence"/>
</dbReference>
<dbReference type="RefSeq" id="WP_132102648.1">
    <property type="nucleotide sequence ID" value="NZ_SMLB01000008.1"/>
</dbReference>
<dbReference type="InterPro" id="IPR012951">
    <property type="entry name" value="BBE"/>
</dbReference>
<dbReference type="PROSITE" id="PS00862">
    <property type="entry name" value="OX2_COVAL_FAD"/>
    <property type="match status" value="1"/>
</dbReference>
<dbReference type="InterPro" id="IPR016169">
    <property type="entry name" value="FAD-bd_PCMH_sub2"/>
</dbReference>
<dbReference type="Gene3D" id="3.40.462.20">
    <property type="match status" value="1"/>
</dbReference>
<dbReference type="SUPFAM" id="SSF56176">
    <property type="entry name" value="FAD-binding/transporter-associated domain-like"/>
    <property type="match status" value="1"/>
</dbReference>
<evidence type="ECO:0000256" key="2">
    <source>
        <dbReference type="ARBA" id="ARBA00005466"/>
    </source>
</evidence>
<dbReference type="InterPro" id="IPR050416">
    <property type="entry name" value="FAD-linked_Oxidoreductase"/>
</dbReference>
<proteinExistence type="inferred from homology"/>
<name>A0A4R5AE69_9ACTN</name>
<protein>
    <submittedName>
        <fullName evidence="7">FAD-binding oxidoreductase</fullName>
    </submittedName>
</protein>
<evidence type="ECO:0000256" key="3">
    <source>
        <dbReference type="ARBA" id="ARBA00022630"/>
    </source>
</evidence>
<dbReference type="InterPro" id="IPR016166">
    <property type="entry name" value="FAD-bd_PCMH"/>
</dbReference>
<evidence type="ECO:0000256" key="1">
    <source>
        <dbReference type="ARBA" id="ARBA00001974"/>
    </source>
</evidence>
<dbReference type="PANTHER" id="PTHR42973">
    <property type="entry name" value="BINDING OXIDOREDUCTASE, PUTATIVE (AFU_ORTHOLOGUE AFUA_1G17690)-RELATED"/>
    <property type="match status" value="1"/>
</dbReference>
<dbReference type="AlphaFoldDB" id="A0A4R5AE69"/>
<gene>
    <name evidence="7" type="ORF">E1262_08170</name>
</gene>
<dbReference type="GO" id="GO:0016491">
    <property type="term" value="F:oxidoreductase activity"/>
    <property type="evidence" value="ECO:0007669"/>
    <property type="project" value="UniProtKB-KW"/>
</dbReference>
<accession>A0A4R5AE69</accession>
<comment type="cofactor">
    <cofactor evidence="1">
        <name>FAD</name>
        <dbReference type="ChEBI" id="CHEBI:57692"/>
    </cofactor>
</comment>
<dbReference type="OrthoDB" id="9775082at2"/>
<evidence type="ECO:0000259" key="6">
    <source>
        <dbReference type="PROSITE" id="PS51387"/>
    </source>
</evidence>
<feature type="domain" description="FAD-binding PCMH-type" evidence="6">
    <location>
        <begin position="42"/>
        <end position="213"/>
    </location>
</feature>
<keyword evidence="8" id="KW-1185">Reference proteome</keyword>
<keyword evidence="5" id="KW-0560">Oxidoreductase</keyword>
<reference evidence="7 8" key="1">
    <citation type="submission" date="2019-02" db="EMBL/GenBank/DDBJ databases">
        <title>Draft genome sequences of novel Actinobacteria.</title>
        <authorList>
            <person name="Sahin N."/>
            <person name="Ay H."/>
            <person name="Saygin H."/>
        </authorList>
    </citation>
    <scope>NUCLEOTIDE SEQUENCE [LARGE SCALE GENOMIC DNA]</scope>
    <source>
        <strain evidence="7 8">8K307</strain>
    </source>
</reference>
<comment type="caution">
    <text evidence="7">The sequence shown here is derived from an EMBL/GenBank/DDBJ whole genome shotgun (WGS) entry which is preliminary data.</text>
</comment>